<proteinExistence type="predicted"/>
<comment type="caution">
    <text evidence="2">The sequence shown here is derived from an EMBL/GenBank/DDBJ whole genome shotgun (WGS) entry which is preliminary data.</text>
</comment>
<evidence type="ECO:0000256" key="1">
    <source>
        <dbReference type="SAM" id="MobiDB-lite"/>
    </source>
</evidence>
<feature type="compositionally biased region" description="Basic and acidic residues" evidence="1">
    <location>
        <begin position="28"/>
        <end position="38"/>
    </location>
</feature>
<sequence>MDGRRFSSDREASNLWAAPGSPVAPNCDLKRVGEPKSDGRSRFMRACDLPIHQPKIKSPSLCSAKKKLYKQKDKGYKDGKEMYWASADPVVKDDIGRKNSHNWLPMLSSAEKRDETSHNFFHYRVCLGHCWWNGRKLLNLSNDSLNADNYHIECRSYGAKLAIADLRELLRPVWNRISFVIGKYK</sequence>
<evidence type="ECO:0000313" key="3">
    <source>
        <dbReference type="Proteomes" id="UP000719412"/>
    </source>
</evidence>
<protein>
    <submittedName>
        <fullName evidence="2">Uncharacterized protein</fullName>
    </submittedName>
</protein>
<dbReference type="EMBL" id="JABDTM020013451">
    <property type="protein sequence ID" value="KAH0819867.1"/>
    <property type="molecule type" value="Genomic_DNA"/>
</dbReference>
<organism evidence="2 3">
    <name type="scientific">Tenebrio molitor</name>
    <name type="common">Yellow mealworm beetle</name>
    <dbReference type="NCBI Taxonomy" id="7067"/>
    <lineage>
        <taxon>Eukaryota</taxon>
        <taxon>Metazoa</taxon>
        <taxon>Ecdysozoa</taxon>
        <taxon>Arthropoda</taxon>
        <taxon>Hexapoda</taxon>
        <taxon>Insecta</taxon>
        <taxon>Pterygota</taxon>
        <taxon>Neoptera</taxon>
        <taxon>Endopterygota</taxon>
        <taxon>Coleoptera</taxon>
        <taxon>Polyphaga</taxon>
        <taxon>Cucujiformia</taxon>
        <taxon>Tenebrionidae</taxon>
        <taxon>Tenebrio</taxon>
    </lineage>
</organism>
<evidence type="ECO:0000313" key="2">
    <source>
        <dbReference type="EMBL" id="KAH0819867.1"/>
    </source>
</evidence>
<gene>
    <name evidence="2" type="ORF">GEV33_002924</name>
</gene>
<feature type="compositionally biased region" description="Basic and acidic residues" evidence="1">
    <location>
        <begin position="1"/>
        <end position="12"/>
    </location>
</feature>
<dbReference type="AlphaFoldDB" id="A0A8J6HT56"/>
<reference evidence="2" key="1">
    <citation type="journal article" date="2020" name="J Insects Food Feed">
        <title>The yellow mealworm (Tenebrio molitor) genome: a resource for the emerging insects as food and feed industry.</title>
        <authorList>
            <person name="Eriksson T."/>
            <person name="Andere A."/>
            <person name="Kelstrup H."/>
            <person name="Emery V."/>
            <person name="Picard C."/>
        </authorList>
    </citation>
    <scope>NUCLEOTIDE SEQUENCE</scope>
    <source>
        <strain evidence="2">Stoneville</strain>
        <tissue evidence="2">Whole head</tissue>
    </source>
</reference>
<feature type="region of interest" description="Disordered" evidence="1">
    <location>
        <begin position="1"/>
        <end position="38"/>
    </location>
</feature>
<accession>A0A8J6HT56</accession>
<dbReference type="Proteomes" id="UP000719412">
    <property type="component" value="Unassembled WGS sequence"/>
</dbReference>
<name>A0A8J6HT56_TENMO</name>
<reference evidence="2" key="2">
    <citation type="submission" date="2021-08" db="EMBL/GenBank/DDBJ databases">
        <authorList>
            <person name="Eriksson T."/>
        </authorList>
    </citation>
    <scope>NUCLEOTIDE SEQUENCE</scope>
    <source>
        <strain evidence="2">Stoneville</strain>
        <tissue evidence="2">Whole head</tissue>
    </source>
</reference>
<keyword evidence="3" id="KW-1185">Reference proteome</keyword>